<organism evidence="4 5">
    <name type="scientific">Leuconostoc aquikimchii</name>
    <dbReference type="NCBI Taxonomy" id="3236804"/>
    <lineage>
        <taxon>Bacteria</taxon>
        <taxon>Bacillati</taxon>
        <taxon>Bacillota</taxon>
        <taxon>Bacilli</taxon>
        <taxon>Lactobacillales</taxon>
        <taxon>Lactobacillaceae</taxon>
        <taxon>Leuconostoc</taxon>
    </lineage>
</organism>
<dbReference type="InterPro" id="IPR058592">
    <property type="entry name" value="Gtf3_C"/>
</dbReference>
<dbReference type="Proteomes" id="UP001556617">
    <property type="component" value="Unassembled WGS sequence"/>
</dbReference>
<evidence type="ECO:0000259" key="3">
    <source>
        <dbReference type="Pfam" id="PF26337"/>
    </source>
</evidence>
<feature type="domain" description="Glucosyltransferase 3-like C-terminal" evidence="3">
    <location>
        <begin position="402"/>
        <end position="557"/>
    </location>
</feature>
<evidence type="ECO:0000256" key="1">
    <source>
        <dbReference type="ARBA" id="ARBA00022679"/>
    </source>
</evidence>
<dbReference type="Pfam" id="PF26334">
    <property type="entry name" value="Gtf3_N"/>
    <property type="match status" value="1"/>
</dbReference>
<feature type="domain" description="Glucosyltransferase 3-like N-terminal" evidence="2">
    <location>
        <begin position="247"/>
        <end position="361"/>
    </location>
</feature>
<dbReference type="Pfam" id="PF26337">
    <property type="entry name" value="Gtf3_C"/>
    <property type="match status" value="1"/>
</dbReference>
<proteinExistence type="predicted"/>
<name>A0ABV3S370_9LACO</name>
<keyword evidence="1 4" id="KW-0808">Transferase</keyword>
<dbReference type="InterPro" id="IPR058591">
    <property type="entry name" value="Gtf3_N"/>
</dbReference>
<accession>A0ABV3S370</accession>
<protein>
    <submittedName>
        <fullName evidence="4">Glycosyl transferase</fullName>
    </submittedName>
</protein>
<evidence type="ECO:0000313" key="5">
    <source>
        <dbReference type="Proteomes" id="UP001556617"/>
    </source>
</evidence>
<comment type="caution">
    <text evidence="4">The sequence shown here is derived from an EMBL/GenBank/DDBJ whole genome shotgun (WGS) entry which is preliminary data.</text>
</comment>
<evidence type="ECO:0000313" key="4">
    <source>
        <dbReference type="EMBL" id="MEX0380294.1"/>
    </source>
</evidence>
<gene>
    <name evidence="4" type="ORF">AB3K24_02885</name>
</gene>
<sequence>MKIIIAEKINKEIQQWQKKQNEPVKIVSWTSDLNYKVSLNETNLYYFTRSKELGIKIINLPWTQSHVWNYRSIPGDHDFEFKDFNQNIVVNAYLAEKQHNISRVNTKDKNGKNIDVIHFQNEQIAQIVDYDDNQHPVMSQFIGKHKRIEMYWQKQKDKLINTGMSLYDNGEERFYNNYWEWYFEEFKKIIADCEFVSEIISYEAPTLNISIPNRQVIKGQLTDECVTRELNKSKTPQKWIVQFEDKNYWKPRTDVTMTAKEMGYNIVNFDTPYRDEKDWMERQLSKYFKNVGPRDLVVWQYPKYSPTLELVMLHWFHDRKVVVAAFIHDVTLVREKIMPRKHYIPENDRQLLSEFDANIIPINFLGPLKEIASVTLKNVVPLSPYDFRINANVKPANYSQNVFYAGSLSKFPNLKNVDFELTVFGEKNYSNVRIVNNSIHDGGFVPAEKLAHLLNNGYGLIWDEDTDNKYYQRYTKWNWPYKFSLYMASGLPVIAWEKSAIAEVIKLGNLGLIVNSLSDIADLIADITSEEFDIMAQNAAIFGNKLAQGESTKTALKSLESSQFV</sequence>
<dbReference type="GO" id="GO:0016740">
    <property type="term" value="F:transferase activity"/>
    <property type="evidence" value="ECO:0007669"/>
    <property type="project" value="UniProtKB-KW"/>
</dbReference>
<evidence type="ECO:0000259" key="2">
    <source>
        <dbReference type="Pfam" id="PF26334"/>
    </source>
</evidence>
<keyword evidence="5" id="KW-1185">Reference proteome</keyword>
<dbReference type="SUPFAM" id="SSF53756">
    <property type="entry name" value="UDP-Glycosyltransferase/glycogen phosphorylase"/>
    <property type="match status" value="1"/>
</dbReference>
<dbReference type="Gene3D" id="3.40.50.2000">
    <property type="entry name" value="Glycogen Phosphorylase B"/>
    <property type="match status" value="2"/>
</dbReference>
<dbReference type="EMBL" id="JBFPER010000001">
    <property type="protein sequence ID" value="MEX0380294.1"/>
    <property type="molecule type" value="Genomic_DNA"/>
</dbReference>
<dbReference type="RefSeq" id="WP_367973707.1">
    <property type="nucleotide sequence ID" value="NZ_JBFPEQ010000001.1"/>
</dbReference>
<reference evidence="4 5" key="1">
    <citation type="submission" date="2024-07" db="EMBL/GenBank/DDBJ databases">
        <authorList>
            <person name="Yun M."/>
        </authorList>
    </citation>
    <scope>NUCLEOTIDE SEQUENCE [LARGE SCALE GENOMIC DNA]</scope>
    <source>
        <strain evidence="4 5">MS01</strain>
    </source>
</reference>